<keyword evidence="3" id="KW-1185">Reference proteome</keyword>
<gene>
    <name evidence="2" type="ORF">MOPEL_135_01080</name>
</gene>
<reference evidence="2 3" key="1">
    <citation type="submission" date="2012-02" db="EMBL/GenBank/DDBJ databases">
        <title>Whole genome shotgun sequence of Mobilicoccus pelagius NBRC 104925.</title>
        <authorList>
            <person name="Yoshida Y."/>
            <person name="Hosoyama A."/>
            <person name="Tsuchikane K."/>
            <person name="Katsumata H."/>
            <person name="Yamazaki S."/>
            <person name="Fujita N."/>
        </authorList>
    </citation>
    <scope>NUCLEOTIDE SEQUENCE [LARGE SCALE GENOMIC DNA]</scope>
    <source>
        <strain evidence="2 3">NBRC 104925</strain>
    </source>
</reference>
<sequence length="251" mass="26148">MDMAIGEFFSRLGGKDRPEAEPEVATPRAPTADDLRAALERAEALVDGASAPSVVAARVRRVTATVRDTLPRLEVVGLGSDQGYSVMATATDYLPEAVNGYLRLPRRFADTRPVDGPRTSLMVLVDQLDLLGATMDRVFDAVCRDDATALVAHARFLEDKFGHRSTGGGLDLAGAGAAIPAMPDEVEQPADLQDGADAVGEHGDLDDASVSGADESSTDAIPDAADVATADEAGADAQLPPHLRPLAPPTP</sequence>
<feature type="compositionally biased region" description="Low complexity" evidence="1">
    <location>
        <begin position="223"/>
        <end position="241"/>
    </location>
</feature>
<feature type="region of interest" description="Disordered" evidence="1">
    <location>
        <begin position="193"/>
        <end position="251"/>
    </location>
</feature>
<proteinExistence type="predicted"/>
<evidence type="ECO:0000256" key="1">
    <source>
        <dbReference type="SAM" id="MobiDB-lite"/>
    </source>
</evidence>
<dbReference type="eggNOG" id="ENOG50327PI">
    <property type="taxonomic scope" value="Bacteria"/>
</dbReference>
<dbReference type="AlphaFoldDB" id="H5UVW2"/>
<evidence type="ECO:0000313" key="2">
    <source>
        <dbReference type="EMBL" id="GAB49870.1"/>
    </source>
</evidence>
<dbReference type="Proteomes" id="UP000004367">
    <property type="component" value="Unassembled WGS sequence"/>
</dbReference>
<comment type="caution">
    <text evidence="2">The sequence shown here is derived from an EMBL/GenBank/DDBJ whole genome shotgun (WGS) entry which is preliminary data.</text>
</comment>
<organism evidence="2 3">
    <name type="scientific">Mobilicoccus pelagius NBRC 104925</name>
    <dbReference type="NCBI Taxonomy" id="1089455"/>
    <lineage>
        <taxon>Bacteria</taxon>
        <taxon>Bacillati</taxon>
        <taxon>Actinomycetota</taxon>
        <taxon>Actinomycetes</taxon>
        <taxon>Micrococcales</taxon>
        <taxon>Dermatophilaceae</taxon>
        <taxon>Mobilicoccus</taxon>
    </lineage>
</organism>
<name>H5UVW2_9MICO</name>
<feature type="region of interest" description="Disordered" evidence="1">
    <location>
        <begin position="10"/>
        <end position="30"/>
    </location>
</feature>
<evidence type="ECO:0000313" key="3">
    <source>
        <dbReference type="Proteomes" id="UP000004367"/>
    </source>
</evidence>
<dbReference type="EMBL" id="BAFE01000094">
    <property type="protein sequence ID" value="GAB49870.1"/>
    <property type="molecule type" value="Genomic_DNA"/>
</dbReference>
<feature type="compositionally biased region" description="Pro residues" evidence="1">
    <location>
        <begin position="242"/>
        <end position="251"/>
    </location>
</feature>
<dbReference type="STRING" id="1089455.MOPEL_135_01080"/>
<protein>
    <submittedName>
        <fullName evidence="2">Uncharacterized protein</fullName>
    </submittedName>
</protein>
<accession>H5UVW2</accession>